<evidence type="ECO:0000313" key="2">
    <source>
        <dbReference type="Proteomes" id="UP001206983"/>
    </source>
</evidence>
<sequence length="95" mass="11178">MKEGDRIIKTNKNYRVMIDSDGVGHIRIIRRVNLKTLIEIFQSLYLELKKDQNRTPHISIYVSRSICDEMSENVQYFHDFVISCLDGTFDLIVIN</sequence>
<protein>
    <submittedName>
        <fullName evidence="1">Uncharacterized protein</fullName>
    </submittedName>
</protein>
<evidence type="ECO:0000313" key="1">
    <source>
        <dbReference type="EMBL" id="MCQ6963644.1"/>
    </source>
</evidence>
<reference evidence="1 2" key="1">
    <citation type="journal article" date="2011" name="Appl. Environ. Microbiol.">
        <title>Methanogenic archaea isolated from Taiwan's Chelungpu fault.</title>
        <authorList>
            <person name="Wu S.Y."/>
            <person name="Lai M.C."/>
        </authorList>
    </citation>
    <scope>NUCLEOTIDE SEQUENCE [LARGE SCALE GENOMIC DNA]</scope>
    <source>
        <strain evidence="1 2">St545Mb</strain>
    </source>
</reference>
<dbReference type="EMBL" id="JTEO01000006">
    <property type="protein sequence ID" value="MCQ6963644.1"/>
    <property type="molecule type" value="Genomic_DNA"/>
</dbReference>
<comment type="caution">
    <text evidence="1">The sequence shown here is derived from an EMBL/GenBank/DDBJ whole genome shotgun (WGS) entry which is preliminary data.</text>
</comment>
<proteinExistence type="predicted"/>
<gene>
    <name evidence="1" type="ORF">PV02_11320</name>
</gene>
<dbReference type="AlphaFoldDB" id="A0AAE3HCQ6"/>
<name>A0AAE3HCQ6_9EURY</name>
<dbReference type="Proteomes" id="UP001206983">
    <property type="component" value="Unassembled WGS sequence"/>
</dbReference>
<accession>A0AAE3HCQ6</accession>
<organism evidence="1 2">
    <name type="scientific">Methanolobus chelungpuianus</name>
    <dbReference type="NCBI Taxonomy" id="502115"/>
    <lineage>
        <taxon>Archaea</taxon>
        <taxon>Methanobacteriati</taxon>
        <taxon>Methanobacteriota</taxon>
        <taxon>Stenosarchaea group</taxon>
        <taxon>Methanomicrobia</taxon>
        <taxon>Methanosarcinales</taxon>
        <taxon>Methanosarcinaceae</taxon>
        <taxon>Methanolobus</taxon>
    </lineage>
</organism>
<dbReference type="RefSeq" id="WP_256623565.1">
    <property type="nucleotide sequence ID" value="NZ_JTEO01000006.1"/>
</dbReference>
<keyword evidence="2" id="KW-1185">Reference proteome</keyword>